<evidence type="ECO:0000313" key="6">
    <source>
        <dbReference type="EMBL" id="SNS66031.1"/>
    </source>
</evidence>
<gene>
    <name evidence="6" type="ORF">SAMN05446037_10164</name>
</gene>
<reference evidence="6 7" key="1">
    <citation type="submission" date="2017-06" db="EMBL/GenBank/DDBJ databases">
        <authorList>
            <person name="Kim H.J."/>
            <person name="Triplett B.A."/>
        </authorList>
    </citation>
    <scope>NUCLEOTIDE SEQUENCE [LARGE SCALE GENOMIC DNA]</scope>
    <source>
        <strain evidence="6 7">SCA</strain>
    </source>
</reference>
<dbReference type="SUPFAM" id="SSF52540">
    <property type="entry name" value="P-loop containing nucleoside triphosphate hydrolases"/>
    <property type="match status" value="1"/>
</dbReference>
<dbReference type="GO" id="GO:0006355">
    <property type="term" value="P:regulation of DNA-templated transcription"/>
    <property type="evidence" value="ECO:0007669"/>
    <property type="project" value="InterPro"/>
</dbReference>
<keyword evidence="4" id="KW-0804">Transcription</keyword>
<organism evidence="6 7">
    <name type="scientific">Anaerovirgula multivorans</name>
    <dbReference type="NCBI Taxonomy" id="312168"/>
    <lineage>
        <taxon>Bacteria</taxon>
        <taxon>Bacillati</taxon>
        <taxon>Bacillota</taxon>
        <taxon>Clostridia</taxon>
        <taxon>Peptostreptococcales</taxon>
        <taxon>Natronincolaceae</taxon>
        <taxon>Anaerovirgula</taxon>
    </lineage>
</organism>
<dbReference type="InterPro" id="IPR035965">
    <property type="entry name" value="PAS-like_dom_sf"/>
</dbReference>
<dbReference type="PANTHER" id="PTHR32071:SF74">
    <property type="entry name" value="TRANSCRIPTIONAL ACTIVATOR ROCR"/>
    <property type="match status" value="1"/>
</dbReference>
<dbReference type="Gene3D" id="3.30.450.20">
    <property type="entry name" value="PAS domain"/>
    <property type="match status" value="1"/>
</dbReference>
<dbReference type="InterPro" id="IPR009057">
    <property type="entry name" value="Homeodomain-like_sf"/>
</dbReference>
<dbReference type="PROSITE" id="PS00675">
    <property type="entry name" value="SIGMA54_INTERACT_1"/>
    <property type="match status" value="1"/>
</dbReference>
<dbReference type="InterPro" id="IPR000014">
    <property type="entry name" value="PAS"/>
</dbReference>
<evidence type="ECO:0000256" key="4">
    <source>
        <dbReference type="ARBA" id="ARBA00023163"/>
    </source>
</evidence>
<dbReference type="SMART" id="SM00382">
    <property type="entry name" value="AAA"/>
    <property type="match status" value="1"/>
</dbReference>
<dbReference type="InterPro" id="IPR013656">
    <property type="entry name" value="PAS_4"/>
</dbReference>
<dbReference type="PRINTS" id="PR01590">
    <property type="entry name" value="HTHFIS"/>
</dbReference>
<dbReference type="Gene3D" id="3.40.50.300">
    <property type="entry name" value="P-loop containing nucleotide triphosphate hydrolases"/>
    <property type="match status" value="1"/>
</dbReference>
<dbReference type="Gene3D" id="1.10.8.60">
    <property type="match status" value="1"/>
</dbReference>
<keyword evidence="2" id="KW-0067">ATP-binding</keyword>
<dbReference type="CDD" id="cd00009">
    <property type="entry name" value="AAA"/>
    <property type="match status" value="1"/>
</dbReference>
<dbReference type="InterPro" id="IPR002197">
    <property type="entry name" value="HTH_Fis"/>
</dbReference>
<dbReference type="InterPro" id="IPR003593">
    <property type="entry name" value="AAA+_ATPase"/>
</dbReference>
<name>A0A239GAB1_9FIRM</name>
<feature type="domain" description="Sigma-54 factor interaction" evidence="5">
    <location>
        <begin position="158"/>
        <end position="387"/>
    </location>
</feature>
<dbReference type="PROSITE" id="PS50045">
    <property type="entry name" value="SIGMA54_INTERACT_4"/>
    <property type="match status" value="1"/>
</dbReference>
<keyword evidence="1" id="KW-0547">Nucleotide-binding</keyword>
<dbReference type="InterPro" id="IPR025662">
    <property type="entry name" value="Sigma_54_int_dom_ATP-bd_1"/>
</dbReference>
<keyword evidence="3" id="KW-0805">Transcription regulation</keyword>
<dbReference type="InterPro" id="IPR058031">
    <property type="entry name" value="AAA_lid_NorR"/>
</dbReference>
<dbReference type="InterPro" id="IPR027417">
    <property type="entry name" value="P-loop_NTPase"/>
</dbReference>
<dbReference type="InterPro" id="IPR025944">
    <property type="entry name" value="Sigma_54_int_dom_CS"/>
</dbReference>
<dbReference type="EMBL" id="FZOJ01000016">
    <property type="protein sequence ID" value="SNS66031.1"/>
    <property type="molecule type" value="Genomic_DNA"/>
</dbReference>
<protein>
    <submittedName>
        <fullName evidence="6">Arginine utilization regulatory protein</fullName>
    </submittedName>
</protein>
<evidence type="ECO:0000259" key="5">
    <source>
        <dbReference type="PROSITE" id="PS50045"/>
    </source>
</evidence>
<evidence type="ECO:0000256" key="2">
    <source>
        <dbReference type="ARBA" id="ARBA00022840"/>
    </source>
</evidence>
<dbReference type="InterPro" id="IPR002078">
    <property type="entry name" value="Sigma_54_int"/>
</dbReference>
<dbReference type="PROSITE" id="PS00688">
    <property type="entry name" value="SIGMA54_INTERACT_3"/>
    <property type="match status" value="1"/>
</dbReference>
<dbReference type="FunFam" id="3.40.50.300:FF:000006">
    <property type="entry name" value="DNA-binding transcriptional regulator NtrC"/>
    <property type="match status" value="1"/>
</dbReference>
<dbReference type="GO" id="GO:0043565">
    <property type="term" value="F:sequence-specific DNA binding"/>
    <property type="evidence" value="ECO:0007669"/>
    <property type="project" value="InterPro"/>
</dbReference>
<accession>A0A239GAB1</accession>
<dbReference type="NCBIfam" id="TIGR00229">
    <property type="entry name" value="sensory_box"/>
    <property type="match status" value="1"/>
</dbReference>
<dbReference type="GO" id="GO:0005524">
    <property type="term" value="F:ATP binding"/>
    <property type="evidence" value="ECO:0007669"/>
    <property type="project" value="UniProtKB-KW"/>
</dbReference>
<dbReference type="Pfam" id="PF00158">
    <property type="entry name" value="Sigma54_activat"/>
    <property type="match status" value="1"/>
</dbReference>
<dbReference type="CDD" id="cd00130">
    <property type="entry name" value="PAS"/>
    <property type="match status" value="1"/>
</dbReference>
<proteinExistence type="predicted"/>
<dbReference type="Proteomes" id="UP000198304">
    <property type="component" value="Unassembled WGS sequence"/>
</dbReference>
<dbReference type="SUPFAM" id="SSF55785">
    <property type="entry name" value="PYP-like sensor domain (PAS domain)"/>
    <property type="match status" value="1"/>
</dbReference>
<dbReference type="Pfam" id="PF25601">
    <property type="entry name" value="AAA_lid_14"/>
    <property type="match status" value="1"/>
</dbReference>
<dbReference type="AlphaFoldDB" id="A0A239GAB1"/>
<dbReference type="RefSeq" id="WP_089283757.1">
    <property type="nucleotide sequence ID" value="NZ_FZOJ01000016.1"/>
</dbReference>
<dbReference type="PANTHER" id="PTHR32071">
    <property type="entry name" value="TRANSCRIPTIONAL REGULATORY PROTEIN"/>
    <property type="match status" value="1"/>
</dbReference>
<evidence type="ECO:0000256" key="3">
    <source>
        <dbReference type="ARBA" id="ARBA00023015"/>
    </source>
</evidence>
<dbReference type="Gene3D" id="1.10.10.60">
    <property type="entry name" value="Homeodomain-like"/>
    <property type="match status" value="1"/>
</dbReference>
<dbReference type="OrthoDB" id="9803970at2"/>
<dbReference type="Pfam" id="PF08448">
    <property type="entry name" value="PAS_4"/>
    <property type="match status" value="1"/>
</dbReference>
<dbReference type="Pfam" id="PF02954">
    <property type="entry name" value="HTH_8"/>
    <property type="match status" value="1"/>
</dbReference>
<dbReference type="SUPFAM" id="SSF46689">
    <property type="entry name" value="Homeodomain-like"/>
    <property type="match status" value="1"/>
</dbReference>
<evidence type="ECO:0000313" key="7">
    <source>
        <dbReference type="Proteomes" id="UP000198304"/>
    </source>
</evidence>
<keyword evidence="7" id="KW-1185">Reference proteome</keyword>
<sequence>MDINSFFQEKKYIYKILSTINEQVYVVNKDMEIIYANKAAQENGFNQENVLGQSIFKVFPHLNKENSSFVKVFATGEPVIGSVCTYITNRGERKISLTSTYPIKEKREIIGAYEIGEDISGINKLSEDLLSNQMGQKSGDIYSCAKPKINKFYDIDSIIGESSEIKKLKEKILIMANSQSNVLIYGETGTGKELVAQSIYSFSKNSKKAPFIAQNCAAIPESLLESILFGTVKGSFTGAENRPGLFELANGGVLFLDEINSMPKNLQAKILRVIQEGEVRRVGGEKEIPVNFKLISSTNVKPEILLQTGEIRKDLYYRLNVLYIEIPPLRDRKEDIPYLVQIFIEEYNKKLNKKVIGVDEKTIESFMDYDWPGNIRELKNIVERFMNMTNGKVIRFDEGQFSPCLVIKQKDRYSSPIKKEGRIRLKEAVKDLETDIIKEALKQTGGNISKAARDLDIPQQTLNNKIDKYNLRLFIDNMRYTQE</sequence>
<evidence type="ECO:0000256" key="1">
    <source>
        <dbReference type="ARBA" id="ARBA00022741"/>
    </source>
</evidence>